<keyword evidence="2" id="KW-0843">Virulence</keyword>
<gene>
    <name evidence="6" type="ORF">PENPOL_c002G07146</name>
</gene>
<feature type="chain" id="PRO_5012663913" description="LysM domain-containing protein" evidence="4">
    <location>
        <begin position="23"/>
        <end position="523"/>
    </location>
</feature>
<dbReference type="PROSITE" id="PS00026">
    <property type="entry name" value="CHIT_BIND_I_1"/>
    <property type="match status" value="1"/>
</dbReference>
<organism evidence="6 7">
    <name type="scientific">Penicillium polonicum</name>
    <dbReference type="NCBI Taxonomy" id="60169"/>
    <lineage>
        <taxon>Eukaryota</taxon>
        <taxon>Fungi</taxon>
        <taxon>Dikarya</taxon>
        <taxon>Ascomycota</taxon>
        <taxon>Pezizomycotina</taxon>
        <taxon>Eurotiomycetes</taxon>
        <taxon>Eurotiomycetidae</taxon>
        <taxon>Eurotiales</taxon>
        <taxon>Aspergillaceae</taxon>
        <taxon>Penicillium</taxon>
    </lineage>
</organism>
<dbReference type="OrthoDB" id="73875at2759"/>
<feature type="domain" description="LysM" evidence="5">
    <location>
        <begin position="46"/>
        <end position="90"/>
    </location>
</feature>
<dbReference type="SUPFAM" id="SSF57016">
    <property type="entry name" value="Plant lectins/antimicrobial peptides"/>
    <property type="match status" value="1"/>
</dbReference>
<keyword evidence="1" id="KW-0147">Chitin-binding</keyword>
<dbReference type="CDD" id="cd00118">
    <property type="entry name" value="LysM"/>
    <property type="match status" value="1"/>
</dbReference>
<dbReference type="STRING" id="60169.A0A1V6NX42"/>
<dbReference type="InterPro" id="IPR001002">
    <property type="entry name" value="Chitin-bd_1"/>
</dbReference>
<evidence type="ECO:0000256" key="2">
    <source>
        <dbReference type="ARBA" id="ARBA00023026"/>
    </source>
</evidence>
<dbReference type="Gene3D" id="3.30.60.10">
    <property type="entry name" value="Endochitinase-like"/>
    <property type="match status" value="1"/>
</dbReference>
<dbReference type="Pfam" id="PF25139">
    <property type="entry name" value="LysM14_C"/>
    <property type="match status" value="1"/>
</dbReference>
<dbReference type="PANTHER" id="PTHR47700:SF2">
    <property type="entry name" value="CHITINASE"/>
    <property type="match status" value="1"/>
</dbReference>
<feature type="signal peptide" evidence="4">
    <location>
        <begin position="1"/>
        <end position="22"/>
    </location>
</feature>
<dbReference type="InterPro" id="IPR036861">
    <property type="entry name" value="Endochitinase-like_sf"/>
</dbReference>
<evidence type="ECO:0000256" key="3">
    <source>
        <dbReference type="SAM" id="MobiDB-lite"/>
    </source>
</evidence>
<dbReference type="Pfam" id="PF01476">
    <property type="entry name" value="LysM"/>
    <property type="match status" value="1"/>
</dbReference>
<dbReference type="AlphaFoldDB" id="A0A1V6NX42"/>
<dbReference type="Gene3D" id="3.10.350.10">
    <property type="entry name" value="LysM domain"/>
    <property type="match status" value="2"/>
</dbReference>
<feature type="domain" description="LysM" evidence="5">
    <location>
        <begin position="106"/>
        <end position="154"/>
    </location>
</feature>
<name>A0A1V6NX42_PENPO</name>
<dbReference type="GO" id="GO:0008061">
    <property type="term" value="F:chitin binding"/>
    <property type="evidence" value="ECO:0007669"/>
    <property type="project" value="UniProtKB-KW"/>
</dbReference>
<keyword evidence="7" id="KW-1185">Reference proteome</keyword>
<feature type="compositionally biased region" description="Low complexity" evidence="3">
    <location>
        <begin position="219"/>
        <end position="262"/>
    </location>
</feature>
<evidence type="ECO:0000256" key="1">
    <source>
        <dbReference type="ARBA" id="ARBA00022669"/>
    </source>
</evidence>
<keyword evidence="4" id="KW-0732">Signal</keyword>
<dbReference type="InterPro" id="IPR036779">
    <property type="entry name" value="LysM_dom_sf"/>
</dbReference>
<dbReference type="Proteomes" id="UP000191408">
    <property type="component" value="Unassembled WGS sequence"/>
</dbReference>
<dbReference type="InterPro" id="IPR018371">
    <property type="entry name" value="Chitin-binding_1_CS"/>
</dbReference>
<evidence type="ECO:0000259" key="5">
    <source>
        <dbReference type="PROSITE" id="PS51782"/>
    </source>
</evidence>
<dbReference type="CDD" id="cd00035">
    <property type="entry name" value="ChtBD1"/>
    <property type="match status" value="1"/>
</dbReference>
<sequence length="523" mass="54967">MGSFQKGVFLVLCGVLIHGTVALSVAEPEYNQIEDRAQYTYPYTCPSILVGTGDTCDDLASKCSISKALFTSFNPKTVCSSLSRGTPVCCGAGTTVFPPDSGGYCYAYTIRDGDTCAKIAKGYKITEAKIEAWNTNTAAWYGCKRLQVGGQVCLSEGQPPMPVAIGDAVCGPQVPGTARPKLWTEIASLNPCPAGQCCSTKGKCGTGADFCGKSAPAAAVPPASAPKAKSKTTSATSKATSATSKATSVKTTSTTKATSATSETKGVPLSARSVVTMTAEAVTVTAKAKAKNADPHAFTTDIPLVDVPLTFLHPEDTMSTSATAPASVVTDVGDWLMPAQKISLLASQLRNTIAATTTTTTKAKPATKAKESVKTTTKKASATKTVNGVVTVPSGWSLKMFDGIGCTGSYVLLQGHNKYLDDSDCMKFRSASKLKTDVTDSSVSCRWWTIPASGNWEWRDCTSDSLNRPKSWIMSNGLCTVSPNTECDLVNDLSQTYGWRGPGLCHERQTVDPTFGSLKCYVG</sequence>
<feature type="region of interest" description="Disordered" evidence="3">
    <location>
        <begin position="219"/>
        <end position="265"/>
    </location>
</feature>
<evidence type="ECO:0000256" key="4">
    <source>
        <dbReference type="SAM" id="SignalP"/>
    </source>
</evidence>
<dbReference type="PROSITE" id="PS51782">
    <property type="entry name" value="LYSM"/>
    <property type="match status" value="2"/>
</dbReference>
<reference evidence="7" key="1">
    <citation type="journal article" date="2017" name="Nat. Microbiol.">
        <title>Global analysis of biosynthetic gene clusters reveals vast potential of secondary metabolite production in Penicillium species.</title>
        <authorList>
            <person name="Nielsen J.C."/>
            <person name="Grijseels S."/>
            <person name="Prigent S."/>
            <person name="Ji B."/>
            <person name="Dainat J."/>
            <person name="Nielsen K.F."/>
            <person name="Frisvad J.C."/>
            <person name="Workman M."/>
            <person name="Nielsen J."/>
        </authorList>
    </citation>
    <scope>NUCLEOTIDE SEQUENCE [LARGE SCALE GENOMIC DNA]</scope>
    <source>
        <strain evidence="7">IBT 4502</strain>
    </source>
</reference>
<dbReference type="Pfam" id="PF00187">
    <property type="entry name" value="Chitin_bind_1"/>
    <property type="match status" value="1"/>
</dbReference>
<protein>
    <recommendedName>
        <fullName evidence="5">LysM domain-containing protein</fullName>
    </recommendedName>
</protein>
<dbReference type="InterPro" id="IPR057277">
    <property type="entry name" value="LysM_C"/>
</dbReference>
<accession>A0A1V6NX42</accession>
<proteinExistence type="predicted"/>
<comment type="caution">
    <text evidence="6">The sequence shown here is derived from an EMBL/GenBank/DDBJ whole genome shotgun (WGS) entry which is preliminary data.</text>
</comment>
<dbReference type="SUPFAM" id="SSF54106">
    <property type="entry name" value="LysM domain"/>
    <property type="match status" value="1"/>
</dbReference>
<dbReference type="PANTHER" id="PTHR47700">
    <property type="entry name" value="V CHITINASE, PUTATIVE (AFU_ORTHOLOGUE AFUA_6G13720)-RELATED"/>
    <property type="match status" value="1"/>
</dbReference>
<dbReference type="SMART" id="SM00257">
    <property type="entry name" value="LysM"/>
    <property type="match status" value="2"/>
</dbReference>
<evidence type="ECO:0000313" key="7">
    <source>
        <dbReference type="Proteomes" id="UP000191408"/>
    </source>
</evidence>
<dbReference type="InterPro" id="IPR018392">
    <property type="entry name" value="LysM"/>
</dbReference>
<evidence type="ECO:0000313" key="6">
    <source>
        <dbReference type="EMBL" id="OQD69308.1"/>
    </source>
</evidence>
<dbReference type="EMBL" id="MDYM01000002">
    <property type="protein sequence ID" value="OQD69308.1"/>
    <property type="molecule type" value="Genomic_DNA"/>
</dbReference>
<dbReference type="InterPro" id="IPR053214">
    <property type="entry name" value="LysM12-like"/>
</dbReference>